<gene>
    <name evidence="2" type="ORF">BD36_04540</name>
</gene>
<reference evidence="2 3" key="1">
    <citation type="submission" date="2014-02" db="EMBL/GenBank/DDBJ databases">
        <authorList>
            <person name="Chen C."/>
            <person name="Conrad T.A."/>
            <person name="Zhou Z."/>
            <person name="Lai Z."/>
            <person name="Zhong G."/>
        </authorList>
    </citation>
    <scope>NUCLEOTIDE SEQUENCE [LARGE SCALE GENOMIC DNA]</scope>
    <source>
        <strain evidence="2 3">Nigg3-28</strain>
    </source>
</reference>
<dbReference type="Proteomes" id="UP000260363">
    <property type="component" value="Chromosome"/>
</dbReference>
<dbReference type="AlphaFoldDB" id="A0A069ZUG2"/>
<dbReference type="STRING" id="83560.NC80_04265"/>
<name>A0A069ZUG2_CHLMR</name>
<evidence type="ECO:0000256" key="1">
    <source>
        <dbReference type="SAM" id="Phobius"/>
    </source>
</evidence>
<evidence type="ECO:0000313" key="3">
    <source>
        <dbReference type="Proteomes" id="UP000260363"/>
    </source>
</evidence>
<accession>A0A069ZUG2</accession>
<dbReference type="OMA" id="VIPEWTW"/>
<organism evidence="2 3">
    <name type="scientific">Chlamydia muridarum</name>
    <dbReference type="NCBI Taxonomy" id="83560"/>
    <lineage>
        <taxon>Bacteria</taxon>
        <taxon>Pseudomonadati</taxon>
        <taxon>Chlamydiota</taxon>
        <taxon>Chlamydiia</taxon>
        <taxon>Chlamydiales</taxon>
        <taxon>Chlamydiaceae</taxon>
        <taxon>Chlamydia/Chlamydophila group</taxon>
        <taxon>Chlamydia</taxon>
    </lineage>
</organism>
<dbReference type="KEGG" id="cmg:NC81_04285"/>
<dbReference type="GeneID" id="1246212"/>
<dbReference type="RefSeq" id="WP_010904412.1">
    <property type="nucleotide sequence ID" value="NZ_CP007217.1"/>
</dbReference>
<sequence>MPFAKEADLQRTCWKCEGSVSACMPQCPYCSAFLQDPPVTNKGFSSCHITFPSEASQKSGDSDLFAVSSEDWEAVLNSQDSFETPVQEPTSSQWEWLQYWPTAALFLGCGFLAFSLIILLFSTDSGLVLCWPKNRSYIYALVGSFLAYRGYRSLPDSSK</sequence>
<dbReference type="KEGG" id="cmx:DNC_04295"/>
<protein>
    <submittedName>
        <fullName evidence="2">Membrane protein</fullName>
    </submittedName>
</protein>
<keyword evidence="1" id="KW-1133">Transmembrane helix</keyword>
<dbReference type="KEGG" id="cmm:NC80_04265"/>
<keyword evidence="1" id="KW-0472">Membrane</keyword>
<proteinExistence type="predicted"/>
<keyword evidence="1" id="KW-0812">Transmembrane</keyword>
<feature type="transmembrane region" description="Helical" evidence="1">
    <location>
        <begin position="99"/>
        <end position="122"/>
    </location>
</feature>
<dbReference type="EMBL" id="CP007217">
    <property type="protein sequence ID" value="AJR10910.1"/>
    <property type="molecule type" value="Genomic_DNA"/>
</dbReference>
<dbReference type="PATRIC" id="fig|83560.10.peg.873"/>
<evidence type="ECO:0000313" key="2">
    <source>
        <dbReference type="EMBL" id="AJR10910.1"/>
    </source>
</evidence>